<keyword evidence="2" id="KW-1185">Reference proteome</keyword>
<dbReference type="Proteomes" id="UP000658690">
    <property type="component" value="Unassembled WGS sequence"/>
</dbReference>
<dbReference type="Gene3D" id="3.40.50.1820">
    <property type="entry name" value="alpha/beta hydrolase"/>
    <property type="match status" value="1"/>
</dbReference>
<sequence length="283" mass="31294">MIKVKMHDGHMIDVEVQGEGPNLLLPVNPQPIEGPQADEMLNWGVDPALGRSLIEGLSDKFRVIAFDYEGHVLSAAKPDTLTPTNISNDILSIADAVEAKQFAYYGYSWLALSGMQLAIRTHRLSALVMGGFPPIGGQYNEMLSVTMATHEMSKSTHKITNPSQNGSDEFDWSNVEVTMSEAQTKQFVTLYQDLQGFNDRAAQSKISCPRLCFAGAADKIDYGKRWGDVQVDIVGPLIYRRQEIESLGWDVSVLEGLNHTQAMQAANVLPILRPWLDSKLICN</sequence>
<evidence type="ECO:0000313" key="1">
    <source>
        <dbReference type="EMBL" id="NOU87309.1"/>
    </source>
</evidence>
<dbReference type="SUPFAM" id="SSF53474">
    <property type="entry name" value="alpha/beta-Hydrolases"/>
    <property type="match status" value="1"/>
</dbReference>
<gene>
    <name evidence="1" type="ORF">GC102_16175</name>
</gene>
<proteinExistence type="predicted"/>
<evidence type="ECO:0000313" key="2">
    <source>
        <dbReference type="Proteomes" id="UP000658690"/>
    </source>
</evidence>
<comment type="caution">
    <text evidence="1">The sequence shown here is derived from an EMBL/GenBank/DDBJ whole genome shotgun (WGS) entry which is preliminary data.</text>
</comment>
<accession>A0ABX1Z4N8</accession>
<dbReference type="InterPro" id="IPR029058">
    <property type="entry name" value="AB_hydrolase_fold"/>
</dbReference>
<protein>
    <submittedName>
        <fullName evidence="1">Alpha/beta hydrolase</fullName>
    </submittedName>
</protein>
<keyword evidence="1" id="KW-0378">Hydrolase</keyword>
<reference evidence="1 2" key="1">
    <citation type="submission" date="2019-10" db="EMBL/GenBank/DDBJ databases">
        <title>Description of Paenibacillus choica sp. nov.</title>
        <authorList>
            <person name="Carlier A."/>
            <person name="Qi S."/>
        </authorList>
    </citation>
    <scope>NUCLEOTIDE SEQUENCE [LARGE SCALE GENOMIC DNA]</scope>
    <source>
        <strain evidence="1 2">LMG 31460</strain>
    </source>
</reference>
<name>A0ABX1Z4N8_9BACL</name>
<dbReference type="EMBL" id="WHOC01000080">
    <property type="protein sequence ID" value="NOU87309.1"/>
    <property type="molecule type" value="Genomic_DNA"/>
</dbReference>
<dbReference type="RefSeq" id="WP_171690497.1">
    <property type="nucleotide sequence ID" value="NZ_WHOC01000080.1"/>
</dbReference>
<dbReference type="GO" id="GO:0016787">
    <property type="term" value="F:hydrolase activity"/>
    <property type="evidence" value="ECO:0007669"/>
    <property type="project" value="UniProtKB-KW"/>
</dbReference>
<organism evidence="1 2">
    <name type="scientific">Paenibacillus germinis</name>
    <dbReference type="NCBI Taxonomy" id="2654979"/>
    <lineage>
        <taxon>Bacteria</taxon>
        <taxon>Bacillati</taxon>
        <taxon>Bacillota</taxon>
        <taxon>Bacilli</taxon>
        <taxon>Bacillales</taxon>
        <taxon>Paenibacillaceae</taxon>
        <taxon>Paenibacillus</taxon>
    </lineage>
</organism>